<sequence length="1294" mass="142632">MELCSTAGSMPSVVDRLISDCERITTSLSDLRDKHRDSAEVIDALCSELAAITTSLTEIRNSSSDADADLQLRSHPTLFSAIDTVLTGCTLALSSLDTETGQLTTGAHVDELFFAATAVTWPEAAMTELLQHLRDQRTALATSAQILQNKSCASPSEYEDLECSSRLRDNESLFTKAAKSSNALRAAYPGIKAAAPVSVLTRGEYKETAAAAAHEKEEGMKTSETVVSVLSQDAGPKDAGTAVNTDTSTRAQHASSPVSASNGEEPEETLQGTQKGAEFNEQRHSNGESDLKDELNNWLSYTSDALREEQDHLEIGKDDPANGHREEKGKGRAEEQDVAEESATENSISATTPEKTAGLEAQPGLNARDEEEAPPPLPPRPRPAAGDLSKGLTPPNDGLSSSDIPDGSEKKKDASDAAAATTSPAAAAAAASPTPPVLPSRPAPAPPIDPPSTNTPTDNPPTTATPAPHDTATHTLWRALLASEQAYTTTLARLLTTALTPASEKYPALAPHLAPTLELVQEILDLNNQHVLEPLREQLSTRVVKSELLLPAVMRTWFKQAGASYSGYAVRCPHAIVAWQEAGEREGGFGKWAKGVVKGGGGLAVEEWVYEPLRRVGRYCEVLEELEALELEGRREQGEGSAEVGGGEGEEGVLSGDDGRQQQQQAVLADEDAPKRAPPPRRTMVAPYLKRFRRLRDECERLRKEAADAEELRTLNRSRIQTINADHARALDLTGSARRIVWQGLLACRAKGKGLWFQVHCMLLDNYLFWGRVEKPRDMWLGKYREGGKMWVLEAPMPVTKLRCSVPEAPKDQVKASILDHVPRGSDLFPFTVQTDEARHSLSATTREERLKWINAAGIYFGLWIAVYHGLIPVFGPANKTNTADIADQINRFGIVENGTYPPALVEDLVRNPDYLSRLTKFKFITAGGAPLSKDVGDKLYPFGGLYLGIGSTEGALWPVYELKDRKDWQYVEFHEALCARFDHHTDDYYEMVIQRKPLSKEYTTFFEAMPDLKEEFRTKDLWTPHPTKRGLWKYEGRTDDLVVLTGEVKMYAGHLEEKLRSIKGIKHALVGGQPRHAPFVLIEPFDPPVWAADQRRLLDQLWPMIAEENRNVLKETQLQKRLVLVVPKNKPFIRLAKGSNSLNPTERNCGGQQGFVMSGALEGAVLSVSVQHPGPEYLHFTSYQEFEKSEQHRQIFLGSLGQREEDGIVGLGHGSVRHAGEAPQPGSRTHVELQFHKPGCVQAPHLIHAYDPTSLRRQPILGTEHLEMREPQRKKLAEMHFLYRPNRWRGYGR</sequence>
<dbReference type="Proteomes" id="UP000572817">
    <property type="component" value="Unassembled WGS sequence"/>
</dbReference>
<evidence type="ECO:0000256" key="3">
    <source>
        <dbReference type="SAM" id="MobiDB-lite"/>
    </source>
</evidence>
<dbReference type="SUPFAM" id="SSF50729">
    <property type="entry name" value="PH domain-like"/>
    <property type="match status" value="1"/>
</dbReference>
<evidence type="ECO:0000259" key="4">
    <source>
        <dbReference type="PROSITE" id="PS50010"/>
    </source>
</evidence>
<feature type="domain" description="DH" evidence="4">
    <location>
        <begin position="472"/>
        <end position="626"/>
    </location>
</feature>
<feature type="compositionally biased region" description="Pro residues" evidence="3">
    <location>
        <begin position="433"/>
        <end position="450"/>
    </location>
</feature>
<feature type="compositionally biased region" description="Low complexity" evidence="3">
    <location>
        <begin position="451"/>
        <end position="470"/>
    </location>
</feature>
<reference evidence="5" key="1">
    <citation type="submission" date="2020-04" db="EMBL/GenBank/DDBJ databases">
        <title>Genome Assembly and Annotation of Botryosphaeria dothidea sdau 11-99, a Latent Pathogen of Apple Fruit Ring Rot in China.</title>
        <authorList>
            <person name="Yu C."/>
            <person name="Diao Y."/>
            <person name="Lu Q."/>
            <person name="Zhao J."/>
            <person name="Cui S."/>
            <person name="Peng C."/>
            <person name="He B."/>
            <person name="Liu H."/>
        </authorList>
    </citation>
    <scope>NUCLEOTIDE SEQUENCE [LARGE SCALE GENOMIC DNA]</scope>
    <source>
        <strain evidence="5">Sdau11-99</strain>
    </source>
</reference>
<feature type="compositionally biased region" description="Low complexity" evidence="3">
    <location>
        <begin position="416"/>
        <end position="432"/>
    </location>
</feature>
<accession>A0A8H4IWW8</accession>
<dbReference type="OrthoDB" id="429813at2759"/>
<proteinExistence type="predicted"/>
<feature type="region of interest" description="Disordered" evidence="3">
    <location>
        <begin position="309"/>
        <end position="470"/>
    </location>
</feature>
<dbReference type="InterPro" id="IPR051414">
    <property type="entry name" value="Adenylate-forming_Reductase"/>
</dbReference>
<evidence type="ECO:0000313" key="5">
    <source>
        <dbReference type="EMBL" id="KAF4308701.1"/>
    </source>
</evidence>
<dbReference type="Pfam" id="PF23562">
    <property type="entry name" value="AMP-binding_C_3"/>
    <property type="match status" value="1"/>
</dbReference>
<evidence type="ECO:0000256" key="2">
    <source>
        <dbReference type="ARBA" id="ARBA00022553"/>
    </source>
</evidence>
<feature type="region of interest" description="Disordered" evidence="3">
    <location>
        <begin position="633"/>
        <end position="682"/>
    </location>
</feature>
<dbReference type="PANTHER" id="PTHR43439:SF2">
    <property type="entry name" value="ENZYME, PUTATIVE (JCVI)-RELATED"/>
    <property type="match status" value="1"/>
</dbReference>
<dbReference type="SUPFAM" id="SSF56801">
    <property type="entry name" value="Acetyl-CoA synthetase-like"/>
    <property type="match status" value="1"/>
</dbReference>
<feature type="compositionally biased region" description="Polar residues" evidence="3">
    <location>
        <begin position="344"/>
        <end position="354"/>
    </location>
</feature>
<feature type="compositionally biased region" description="Polar residues" evidence="3">
    <location>
        <begin position="242"/>
        <end position="262"/>
    </location>
</feature>
<feature type="region of interest" description="Disordered" evidence="3">
    <location>
        <begin position="232"/>
        <end position="292"/>
    </location>
</feature>
<organism evidence="5 6">
    <name type="scientific">Botryosphaeria dothidea</name>
    <dbReference type="NCBI Taxonomy" id="55169"/>
    <lineage>
        <taxon>Eukaryota</taxon>
        <taxon>Fungi</taxon>
        <taxon>Dikarya</taxon>
        <taxon>Ascomycota</taxon>
        <taxon>Pezizomycotina</taxon>
        <taxon>Dothideomycetes</taxon>
        <taxon>Dothideomycetes incertae sedis</taxon>
        <taxon>Botryosphaeriales</taxon>
        <taxon>Botryosphaeriaceae</taxon>
        <taxon>Botryosphaeria</taxon>
    </lineage>
</organism>
<evidence type="ECO:0000256" key="1">
    <source>
        <dbReference type="ARBA" id="ARBA00022450"/>
    </source>
</evidence>
<dbReference type="EMBL" id="WWBZ02000022">
    <property type="protein sequence ID" value="KAF4308701.1"/>
    <property type="molecule type" value="Genomic_DNA"/>
</dbReference>
<dbReference type="Gene3D" id="1.20.900.10">
    <property type="entry name" value="Dbl homology (DH) domain"/>
    <property type="match status" value="1"/>
</dbReference>
<dbReference type="InterPro" id="IPR000219">
    <property type="entry name" value="DH_dom"/>
</dbReference>
<evidence type="ECO:0000313" key="6">
    <source>
        <dbReference type="Proteomes" id="UP000572817"/>
    </source>
</evidence>
<feature type="compositionally biased region" description="Basic and acidic residues" evidence="3">
    <location>
        <begin position="309"/>
        <end position="335"/>
    </location>
</feature>
<protein>
    <recommendedName>
        <fullName evidence="4">DH domain-containing protein</fullName>
    </recommendedName>
</protein>
<dbReference type="PANTHER" id="PTHR43439">
    <property type="entry name" value="PHENYLACETATE-COENZYME A LIGASE"/>
    <property type="match status" value="1"/>
</dbReference>
<dbReference type="InterPro" id="IPR035899">
    <property type="entry name" value="DBL_dom_sf"/>
</dbReference>
<comment type="caution">
    <text evidence="5">The sequence shown here is derived from an EMBL/GenBank/DDBJ whole genome shotgun (WGS) entry which is preliminary data.</text>
</comment>
<keyword evidence="2" id="KW-0597">Phosphoprotein</keyword>
<keyword evidence="1" id="KW-0596">Phosphopantetheine</keyword>
<gene>
    <name evidence="5" type="ORF">GTA08_BOTSDO04840</name>
</gene>
<dbReference type="PROSITE" id="PS50010">
    <property type="entry name" value="DH_2"/>
    <property type="match status" value="1"/>
</dbReference>
<dbReference type="GO" id="GO:0005085">
    <property type="term" value="F:guanyl-nucleotide exchange factor activity"/>
    <property type="evidence" value="ECO:0007669"/>
    <property type="project" value="InterPro"/>
</dbReference>
<name>A0A8H4IWW8_9PEZI</name>
<feature type="compositionally biased region" description="Basic and acidic residues" evidence="3">
    <location>
        <begin position="278"/>
        <end position="292"/>
    </location>
</feature>
<keyword evidence="6" id="KW-1185">Reference proteome</keyword>
<dbReference type="SUPFAM" id="SSF48065">
    <property type="entry name" value="DBL homology domain (DH-domain)"/>
    <property type="match status" value="1"/>
</dbReference>